<dbReference type="Proteomes" id="UP000290189">
    <property type="component" value="Unassembled WGS sequence"/>
</dbReference>
<evidence type="ECO:0000313" key="1">
    <source>
        <dbReference type="EMBL" id="SPQ99487.1"/>
    </source>
</evidence>
<keyword evidence="1" id="KW-0496">Mitochondrion</keyword>
<gene>
    <name evidence="1" type="ORF">PLBR_LOCUS6702</name>
</gene>
<protein>
    <submittedName>
        <fullName evidence="1">Uncharacterized protein</fullName>
    </submittedName>
</protein>
<dbReference type="EMBL" id="OVEO01000012">
    <property type="protein sequence ID" value="SPQ99487.1"/>
    <property type="molecule type" value="Genomic_DNA"/>
</dbReference>
<accession>A0A3P3YH37</accession>
<sequence length="209" mass="23437">MTTGTIDLNVANMALQRRVRCFKPAALTLSLTFLLIGLCNGIEYVFVADVATGYVECGEAIDEDRVCLHGAQDLVRTAGFRPHEQEGSCFYCYVGNVVPEDLTLLRDFMALVNPDIDWVPDAKNFVNNYNLRERHFEYNYRLLELAHRYNMHLPYAVSHCLTTSVPSAYNRARGLTISQSYRAAISTIWTVSSAGLKKDNALAQSAEKT</sequence>
<geneLocation type="mitochondrion" evidence="1"/>
<name>A0A3P3YH37_PLABS</name>
<dbReference type="AlphaFoldDB" id="A0A3P3YH37"/>
<organism evidence="1 2">
    <name type="scientific">Plasmodiophora brassicae</name>
    <name type="common">Clubroot disease agent</name>
    <dbReference type="NCBI Taxonomy" id="37360"/>
    <lineage>
        <taxon>Eukaryota</taxon>
        <taxon>Sar</taxon>
        <taxon>Rhizaria</taxon>
        <taxon>Endomyxa</taxon>
        <taxon>Phytomyxea</taxon>
        <taxon>Plasmodiophorida</taxon>
        <taxon>Plasmodiophoridae</taxon>
        <taxon>Plasmodiophora</taxon>
    </lineage>
</organism>
<proteinExistence type="predicted"/>
<reference evidence="1 2" key="1">
    <citation type="submission" date="2018-03" db="EMBL/GenBank/DDBJ databases">
        <authorList>
            <person name="Fogelqvist J."/>
        </authorList>
    </citation>
    <scope>NUCLEOTIDE SEQUENCE [LARGE SCALE GENOMIC DNA]</scope>
</reference>
<evidence type="ECO:0000313" key="2">
    <source>
        <dbReference type="Proteomes" id="UP000290189"/>
    </source>
</evidence>